<organism evidence="1">
    <name type="scientific">marine metagenome</name>
    <dbReference type="NCBI Taxonomy" id="408172"/>
    <lineage>
        <taxon>unclassified sequences</taxon>
        <taxon>metagenomes</taxon>
        <taxon>ecological metagenomes</taxon>
    </lineage>
</organism>
<dbReference type="EMBL" id="UINC01120124">
    <property type="protein sequence ID" value="SVC94416.1"/>
    <property type="molecule type" value="Genomic_DNA"/>
</dbReference>
<accession>A0A382R9T0</accession>
<dbReference type="AlphaFoldDB" id="A0A382R9T0"/>
<protein>
    <submittedName>
        <fullName evidence="1">Uncharacterized protein</fullName>
    </submittedName>
</protein>
<reference evidence="1" key="1">
    <citation type="submission" date="2018-05" db="EMBL/GenBank/DDBJ databases">
        <authorList>
            <person name="Lanie J.A."/>
            <person name="Ng W.-L."/>
            <person name="Kazmierczak K.M."/>
            <person name="Andrzejewski T.M."/>
            <person name="Davidsen T.M."/>
            <person name="Wayne K.J."/>
            <person name="Tettelin H."/>
            <person name="Glass J.I."/>
            <person name="Rusch D."/>
            <person name="Podicherti R."/>
            <person name="Tsui H.-C.T."/>
            <person name="Winkler M.E."/>
        </authorList>
    </citation>
    <scope>NUCLEOTIDE SEQUENCE</scope>
</reference>
<evidence type="ECO:0000313" key="1">
    <source>
        <dbReference type="EMBL" id="SVC94416.1"/>
    </source>
</evidence>
<name>A0A382R9T0_9ZZZZ</name>
<proteinExistence type="predicted"/>
<sequence>MKDLFSIEQMAEESVKKIMLDIVKILHKHGIEDPSVGAVMRLVGIPTNVAELWERYYLSLDENGKLSVSMKLSEDGDEKHDLSLSLPEKYSKKTIH</sequence>
<gene>
    <name evidence="1" type="ORF">METZ01_LOCUS347270</name>
</gene>